<keyword evidence="4" id="KW-1185">Reference proteome</keyword>
<keyword evidence="1" id="KW-0813">Transport</keyword>
<dbReference type="GO" id="GO:0006893">
    <property type="term" value="P:Golgi to plasma membrane transport"/>
    <property type="evidence" value="ECO:0007669"/>
    <property type="project" value="TreeGrafter"/>
</dbReference>
<dbReference type="AlphaFoldDB" id="A0A915IYI6"/>
<dbReference type="PANTHER" id="PTHR14146">
    <property type="entry name" value="EXOCYST COMPLEX COMPONENT 4"/>
    <property type="match status" value="1"/>
</dbReference>
<sequence>MTEIREYVELKLKNIFDQLLREIDRQIYIKPSEELLFELKRINSMRKSSGSHLIVTENESAPFNVEDFNVARPKSSSSSHLSLPASLKSLNNVYSQLSEDECPILMDDGLAYEDISPDYNPENNYVQYIAILLESLGVVGRLSQAVDSIKESIPRNLSRLTQHIAMFVHEHYSSNEQNSGDNRLLNELLQLLFRQFKSISTLHGYVINQIKRVQTNCPMQRDKDLTFYQSRDLWVEIQSCLKSLLNDYLDVNNNEYADSVLKSRKLIDSSLKIDDWSKYFSRKRPQKSGKLVYFRFADTANAIENKAYNIERRLLNLDDSPTTVKHNFFKLSSIESHTSLSTMMSPEERFYVCRPDPENVTVIFKSLMRFIIEIESRDTSYGQCCPLRSFHQRIPILSCVLRVSTLCKNFESLAQSAPAFLEPVAELWLQTLWQVVESAEIAYEASTGSSLASSGGKMSSKFRPPGKRKQSIVFPAHEKRKVSASWAVDEDISRLLKSLPNWLELLNSGQRQSIDGSVSLNGYDRINPRQSRSPDIVDSAPTPLSTHSTSFDDSVQEIRSRNQRESELLISNLEPE</sequence>
<evidence type="ECO:0000313" key="5">
    <source>
        <dbReference type="WBParaSite" id="nRc.2.0.1.t18486-RA"/>
    </source>
</evidence>
<evidence type="ECO:0000256" key="1">
    <source>
        <dbReference type="RuleBase" id="RU367079"/>
    </source>
</evidence>
<dbReference type="GO" id="GO:0006612">
    <property type="term" value="P:protein targeting to membrane"/>
    <property type="evidence" value="ECO:0007669"/>
    <property type="project" value="UniProtKB-UniRule"/>
</dbReference>
<feature type="compositionally biased region" description="Basic and acidic residues" evidence="2">
    <location>
        <begin position="556"/>
        <end position="567"/>
    </location>
</feature>
<keyword evidence="1" id="KW-0653">Protein transport</keyword>
<reference evidence="5" key="1">
    <citation type="submission" date="2022-11" db="UniProtKB">
        <authorList>
            <consortium name="WormBaseParasite"/>
        </authorList>
    </citation>
    <scope>IDENTIFICATION</scope>
</reference>
<accession>A0A915IYI6</accession>
<protein>
    <recommendedName>
        <fullName evidence="1">Exocyst complex component Sec8</fullName>
    </recommendedName>
</protein>
<dbReference type="Pfam" id="PF20652">
    <property type="entry name" value="Sec8_C"/>
    <property type="match status" value="1"/>
</dbReference>
<keyword evidence="1" id="KW-0268">Exocytosis</keyword>
<evidence type="ECO:0000313" key="4">
    <source>
        <dbReference type="Proteomes" id="UP000887565"/>
    </source>
</evidence>
<feature type="region of interest" description="Disordered" evidence="2">
    <location>
        <begin position="517"/>
        <end position="576"/>
    </location>
</feature>
<dbReference type="GO" id="GO:0015031">
    <property type="term" value="P:protein transport"/>
    <property type="evidence" value="ECO:0007669"/>
    <property type="project" value="UniProtKB-KW"/>
</dbReference>
<dbReference type="WBParaSite" id="nRc.2.0.1.t18486-RA">
    <property type="protein sequence ID" value="nRc.2.0.1.t18486-RA"/>
    <property type="gene ID" value="nRc.2.0.1.g18486"/>
</dbReference>
<name>A0A915IYI6_ROMCU</name>
<dbReference type="GO" id="GO:0090522">
    <property type="term" value="P:vesicle tethering involved in exocytosis"/>
    <property type="evidence" value="ECO:0007669"/>
    <property type="project" value="UniProtKB-UniRule"/>
</dbReference>
<dbReference type="Proteomes" id="UP000887565">
    <property type="component" value="Unplaced"/>
</dbReference>
<dbReference type="GO" id="GO:0045202">
    <property type="term" value="C:synapse"/>
    <property type="evidence" value="ECO:0007669"/>
    <property type="project" value="TreeGrafter"/>
</dbReference>
<dbReference type="PANTHER" id="PTHR14146:SF0">
    <property type="entry name" value="EXOCYST COMPLEX COMPONENT 4"/>
    <property type="match status" value="1"/>
</dbReference>
<comment type="similarity">
    <text evidence="1">Belongs to the SEC8 family.</text>
</comment>
<comment type="function">
    <text evidence="1">Component of the exocyst complex involved in the docking of exocytic vesicles with fusion sites on the plasma membrane.</text>
</comment>
<feature type="compositionally biased region" description="Polar residues" evidence="2">
    <location>
        <begin position="542"/>
        <end position="553"/>
    </location>
</feature>
<evidence type="ECO:0000259" key="3">
    <source>
        <dbReference type="Pfam" id="PF20652"/>
    </source>
</evidence>
<proteinExistence type="inferred from homology"/>
<organism evidence="4 5">
    <name type="scientific">Romanomermis culicivorax</name>
    <name type="common">Nematode worm</name>
    <dbReference type="NCBI Taxonomy" id="13658"/>
    <lineage>
        <taxon>Eukaryota</taxon>
        <taxon>Metazoa</taxon>
        <taxon>Ecdysozoa</taxon>
        <taxon>Nematoda</taxon>
        <taxon>Enoplea</taxon>
        <taxon>Dorylaimia</taxon>
        <taxon>Mermithida</taxon>
        <taxon>Mermithoidea</taxon>
        <taxon>Mermithidae</taxon>
        <taxon>Romanomermis</taxon>
    </lineage>
</organism>
<dbReference type="GO" id="GO:0007268">
    <property type="term" value="P:chemical synaptic transmission"/>
    <property type="evidence" value="ECO:0007669"/>
    <property type="project" value="TreeGrafter"/>
</dbReference>
<dbReference type="InterPro" id="IPR039682">
    <property type="entry name" value="Sec8/EXOC4"/>
</dbReference>
<evidence type="ECO:0000256" key="2">
    <source>
        <dbReference type="SAM" id="MobiDB-lite"/>
    </source>
</evidence>
<dbReference type="GO" id="GO:0000145">
    <property type="term" value="C:exocyst"/>
    <property type="evidence" value="ECO:0007669"/>
    <property type="project" value="UniProtKB-UniRule"/>
</dbReference>
<feature type="region of interest" description="Disordered" evidence="2">
    <location>
        <begin position="449"/>
        <end position="470"/>
    </location>
</feature>
<feature type="compositionally biased region" description="Low complexity" evidence="2">
    <location>
        <begin position="449"/>
        <end position="459"/>
    </location>
</feature>
<dbReference type="GO" id="GO:0032584">
    <property type="term" value="C:growth cone membrane"/>
    <property type="evidence" value="ECO:0007669"/>
    <property type="project" value="TreeGrafter"/>
</dbReference>
<feature type="domain" description="Exocyst complex component Sec8 middle helical bundle" evidence="3">
    <location>
        <begin position="120"/>
        <end position="314"/>
    </location>
</feature>
<dbReference type="InterPro" id="IPR048630">
    <property type="entry name" value="Sec8_M"/>
</dbReference>